<accession>A0A949ND24</accession>
<keyword evidence="2" id="KW-1185">Reference proteome</keyword>
<dbReference type="Proteomes" id="UP000712157">
    <property type="component" value="Unassembled WGS sequence"/>
</dbReference>
<organism evidence="1 2">
    <name type="scientific">Diplocloster agilis</name>
    <dbReference type="NCBI Taxonomy" id="2850323"/>
    <lineage>
        <taxon>Bacteria</taxon>
        <taxon>Bacillati</taxon>
        <taxon>Bacillota</taxon>
        <taxon>Clostridia</taxon>
        <taxon>Lachnospirales</taxon>
        <taxon>Lachnospiraceae</taxon>
        <taxon>Diplocloster</taxon>
    </lineage>
</organism>
<gene>
    <name evidence="1" type="ORF">KTH89_22800</name>
</gene>
<evidence type="ECO:0000313" key="1">
    <source>
        <dbReference type="EMBL" id="MBU9739367.1"/>
    </source>
</evidence>
<name>A0A949ND24_9FIRM</name>
<evidence type="ECO:0000313" key="2">
    <source>
        <dbReference type="Proteomes" id="UP000712157"/>
    </source>
</evidence>
<comment type="caution">
    <text evidence="1">The sequence shown here is derived from an EMBL/GenBank/DDBJ whole genome shotgun (WGS) entry which is preliminary data.</text>
</comment>
<dbReference type="AlphaFoldDB" id="A0A949ND24"/>
<reference evidence="1" key="1">
    <citation type="submission" date="2021-06" db="EMBL/GenBank/DDBJ databases">
        <title>Description of novel taxa of the family Lachnospiraceae.</title>
        <authorList>
            <person name="Chaplin A.V."/>
            <person name="Sokolova S.R."/>
            <person name="Pikina A.P."/>
            <person name="Korzhanova M."/>
            <person name="Belova V."/>
            <person name="Korostin D."/>
            <person name="Efimov B.A."/>
        </authorList>
    </citation>
    <scope>NUCLEOTIDE SEQUENCE</scope>
    <source>
        <strain evidence="1">ASD5720</strain>
    </source>
</reference>
<sequence>MRKYKELMELLAEKKEILTTYERVTDGMLGDSLEAVDAILTGMQKRQELIGETDLLDAHIRQLCGLEEARLSGIIKNRCDYAGLSDEEQELFRAGQEILGILCRIREKDQALAVCMNKIREKLQEKIRQSNTNTKFAGYLNRNDTSTGVLYDKKR</sequence>
<protein>
    <submittedName>
        <fullName evidence="1">Uncharacterized protein</fullName>
    </submittedName>
</protein>
<dbReference type="RefSeq" id="WP_238723237.1">
    <property type="nucleotide sequence ID" value="NZ_JAHQCW010000057.1"/>
</dbReference>
<proteinExistence type="predicted"/>
<dbReference type="EMBL" id="JAHQCW010000057">
    <property type="protein sequence ID" value="MBU9739367.1"/>
    <property type="molecule type" value="Genomic_DNA"/>
</dbReference>